<feature type="transmembrane region" description="Helical" evidence="20">
    <location>
        <begin position="228"/>
        <end position="248"/>
    </location>
</feature>
<comment type="function">
    <text evidence="19">Condenses choline with CDP-diglyceride to produce phosphatidylcholine and CMP.</text>
</comment>
<comment type="subcellular location">
    <subcellularLocation>
        <location evidence="3 19">Cell inner membrane</location>
        <topology evidence="3 19">Multi-pass membrane protein</topology>
    </subcellularLocation>
</comment>
<accession>A7HT71</accession>
<keyword evidence="15 19" id="KW-0594">Phospholipid biosynthesis</keyword>
<keyword evidence="10 19" id="KW-0808">Transferase</keyword>
<keyword evidence="8 19" id="KW-0444">Lipid biosynthesis</keyword>
<organism evidence="21 22">
    <name type="scientific">Parvibaculum lavamentivorans (strain DS-1 / DSM 13023 / NCIMB 13966)</name>
    <dbReference type="NCBI Taxonomy" id="402881"/>
    <lineage>
        <taxon>Bacteria</taxon>
        <taxon>Pseudomonadati</taxon>
        <taxon>Pseudomonadota</taxon>
        <taxon>Alphaproteobacteria</taxon>
        <taxon>Hyphomicrobiales</taxon>
        <taxon>Parvibaculaceae</taxon>
        <taxon>Parvibaculum</taxon>
    </lineage>
</organism>
<comment type="catalytic activity">
    <reaction evidence="1 19">
        <text>a CDP-1,2-diacyl-sn-glycerol + choline = a 1,2-diacyl-sn-glycero-3-phosphocholine + CMP + H(+)</text>
        <dbReference type="Rhea" id="RHEA:14597"/>
        <dbReference type="ChEBI" id="CHEBI:15354"/>
        <dbReference type="ChEBI" id="CHEBI:15378"/>
        <dbReference type="ChEBI" id="CHEBI:57643"/>
        <dbReference type="ChEBI" id="CHEBI:58332"/>
        <dbReference type="ChEBI" id="CHEBI:60377"/>
        <dbReference type="EC" id="2.7.8.24"/>
    </reaction>
</comment>
<dbReference type="Gene3D" id="1.20.120.1760">
    <property type="match status" value="1"/>
</dbReference>
<evidence type="ECO:0000256" key="14">
    <source>
        <dbReference type="ARBA" id="ARBA00023136"/>
    </source>
</evidence>
<evidence type="ECO:0000256" key="2">
    <source>
        <dbReference type="ARBA" id="ARBA00001936"/>
    </source>
</evidence>
<evidence type="ECO:0000256" key="16">
    <source>
        <dbReference type="ARBA" id="ARBA00023211"/>
    </source>
</evidence>
<evidence type="ECO:0000256" key="10">
    <source>
        <dbReference type="ARBA" id="ARBA00022679"/>
    </source>
</evidence>
<comment type="similarity">
    <text evidence="4 19">Belongs to the CDP-alcohol phosphatidyltransferase class-I family.</text>
</comment>
<protein>
    <recommendedName>
        <fullName evidence="6 19">Phosphatidylcholine synthase</fullName>
        <shortName evidence="19">PC synthase</shortName>
        <shortName evidence="19">PCS</shortName>
        <ecNumber evidence="5 19">2.7.8.24</ecNumber>
    </recommendedName>
    <alternativeName>
        <fullName evidence="18 19">CDP-diglyceride-choline O-phosphatidyltransferase</fullName>
    </alternativeName>
</protein>
<keyword evidence="17 19" id="KW-1208">Phospholipid metabolism</keyword>
<dbReference type="EC" id="2.7.8.24" evidence="5 19"/>
<dbReference type="GO" id="GO:0005886">
    <property type="term" value="C:plasma membrane"/>
    <property type="evidence" value="ECO:0007669"/>
    <property type="project" value="UniProtKB-SubCell"/>
</dbReference>
<evidence type="ECO:0000256" key="18">
    <source>
        <dbReference type="ARBA" id="ARBA00033321"/>
    </source>
</evidence>
<evidence type="ECO:0000256" key="11">
    <source>
        <dbReference type="ARBA" id="ARBA00022692"/>
    </source>
</evidence>
<feature type="transmembrane region" description="Helical" evidence="20">
    <location>
        <begin position="53"/>
        <end position="70"/>
    </location>
</feature>
<name>A7HT71_PARL1</name>
<dbReference type="GO" id="GO:0050520">
    <property type="term" value="F:phosphatidylcholine synthase activity"/>
    <property type="evidence" value="ECO:0007669"/>
    <property type="project" value="UniProtKB-EC"/>
</dbReference>
<evidence type="ECO:0000256" key="8">
    <source>
        <dbReference type="ARBA" id="ARBA00022516"/>
    </source>
</evidence>
<dbReference type="PIRSF" id="PIRSF000851">
    <property type="entry name" value="PcS"/>
    <property type="match status" value="1"/>
</dbReference>
<keyword evidence="9 19" id="KW-0997">Cell inner membrane</keyword>
<evidence type="ECO:0000256" key="12">
    <source>
        <dbReference type="ARBA" id="ARBA00022989"/>
    </source>
</evidence>
<keyword evidence="22" id="KW-1185">Reference proteome</keyword>
<keyword evidence="7 19" id="KW-1003">Cell membrane</keyword>
<reference evidence="21 22" key="1">
    <citation type="journal article" date="2011" name="Stand. Genomic Sci.">
        <title>Complete genome sequence of Parvibaculum lavamentivorans type strain (DS-1(T)).</title>
        <authorList>
            <person name="Schleheck D."/>
            <person name="Weiss M."/>
            <person name="Pitluck S."/>
            <person name="Bruce D."/>
            <person name="Land M.L."/>
            <person name="Han S."/>
            <person name="Saunders E."/>
            <person name="Tapia R."/>
            <person name="Detter C."/>
            <person name="Brettin T."/>
            <person name="Han J."/>
            <person name="Woyke T."/>
            <person name="Goodwin L."/>
            <person name="Pennacchio L."/>
            <person name="Nolan M."/>
            <person name="Cook A.M."/>
            <person name="Kjelleberg S."/>
            <person name="Thomas T."/>
        </authorList>
    </citation>
    <scope>NUCLEOTIDE SEQUENCE [LARGE SCALE GENOMIC DNA]</scope>
    <source>
        <strain evidence="22">DS-1 / DSM 13023 / NCIMB 13966</strain>
    </source>
</reference>
<evidence type="ECO:0000256" key="3">
    <source>
        <dbReference type="ARBA" id="ARBA00004429"/>
    </source>
</evidence>
<dbReference type="RefSeq" id="WP_012110388.1">
    <property type="nucleotide sequence ID" value="NC_009719.1"/>
</dbReference>
<dbReference type="HOGENOM" id="CLU_086279_0_0_5"/>
<feature type="transmembrane region" description="Helical" evidence="20">
    <location>
        <begin position="115"/>
        <end position="132"/>
    </location>
</feature>
<feature type="transmembrane region" description="Helical" evidence="20">
    <location>
        <begin position="21"/>
        <end position="47"/>
    </location>
</feature>
<evidence type="ECO:0000256" key="17">
    <source>
        <dbReference type="ARBA" id="ARBA00023264"/>
    </source>
</evidence>
<gene>
    <name evidence="21" type="ordered locus">Plav_1484</name>
</gene>
<evidence type="ECO:0000256" key="5">
    <source>
        <dbReference type="ARBA" id="ARBA00013195"/>
    </source>
</evidence>
<dbReference type="eggNOG" id="COG1183">
    <property type="taxonomic scope" value="Bacteria"/>
</dbReference>
<keyword evidence="16 19" id="KW-0464">Manganese</keyword>
<dbReference type="Proteomes" id="UP000006377">
    <property type="component" value="Chromosome"/>
</dbReference>
<evidence type="ECO:0000256" key="7">
    <source>
        <dbReference type="ARBA" id="ARBA00022475"/>
    </source>
</evidence>
<evidence type="ECO:0000256" key="15">
    <source>
        <dbReference type="ARBA" id="ARBA00023209"/>
    </source>
</evidence>
<feature type="transmembrane region" description="Helical" evidence="20">
    <location>
        <begin position="197"/>
        <end position="216"/>
    </location>
</feature>
<evidence type="ECO:0000256" key="13">
    <source>
        <dbReference type="ARBA" id="ARBA00023098"/>
    </source>
</evidence>
<evidence type="ECO:0000256" key="1">
    <source>
        <dbReference type="ARBA" id="ARBA00000958"/>
    </source>
</evidence>
<feature type="transmembrane region" description="Helical" evidence="20">
    <location>
        <begin position="91"/>
        <end position="109"/>
    </location>
</feature>
<dbReference type="STRING" id="402881.Plav_1484"/>
<keyword evidence="13 19" id="KW-0443">Lipid metabolism</keyword>
<evidence type="ECO:0000256" key="20">
    <source>
        <dbReference type="SAM" id="Phobius"/>
    </source>
</evidence>
<evidence type="ECO:0000256" key="9">
    <source>
        <dbReference type="ARBA" id="ARBA00022519"/>
    </source>
</evidence>
<evidence type="ECO:0000313" key="22">
    <source>
        <dbReference type="Proteomes" id="UP000006377"/>
    </source>
</evidence>
<evidence type="ECO:0000256" key="19">
    <source>
        <dbReference type="PIRNR" id="PIRNR000851"/>
    </source>
</evidence>
<dbReference type="AlphaFoldDB" id="A7HT71"/>
<dbReference type="GO" id="GO:0008654">
    <property type="term" value="P:phospholipid biosynthetic process"/>
    <property type="evidence" value="ECO:0007669"/>
    <property type="project" value="UniProtKB-KW"/>
</dbReference>
<keyword evidence="12 20" id="KW-1133">Transmembrane helix</keyword>
<feature type="transmembrane region" description="Helical" evidence="20">
    <location>
        <begin position="165"/>
        <end position="185"/>
    </location>
</feature>
<evidence type="ECO:0000313" key="21">
    <source>
        <dbReference type="EMBL" id="ABS63104.1"/>
    </source>
</evidence>
<keyword evidence="14 19" id="KW-0472">Membrane</keyword>
<keyword evidence="11 20" id="KW-0812">Transmembrane</keyword>
<dbReference type="KEGG" id="pla:Plav_1484"/>
<evidence type="ECO:0000256" key="4">
    <source>
        <dbReference type="ARBA" id="ARBA00010441"/>
    </source>
</evidence>
<dbReference type="EMBL" id="CP000774">
    <property type="protein sequence ID" value="ABS63104.1"/>
    <property type="molecule type" value="Genomic_DNA"/>
</dbReference>
<evidence type="ECO:0000256" key="6">
    <source>
        <dbReference type="ARBA" id="ARBA00015623"/>
    </source>
</evidence>
<proteinExistence type="inferred from homology"/>
<comment type="cofactor">
    <cofactor evidence="2 19">
        <name>Mn(2+)</name>
        <dbReference type="ChEBI" id="CHEBI:29035"/>
    </cofactor>
</comment>
<sequence length="254" mass="27819">MSDTRSEREKPVPAPLPRTRVAAAWAVHAFTASGVVTGLLAIAALIAGDLRLALLWLGAALIIDGFDGPMARRVRVSEYAPRFDGAILDLVIDYLTYTVIPALLIFRFGLVPDGWGIPAAAYIMTTSLYCFGNREMKTPDNYFSGFPAVWNMVVLYFYIAGTGPWLNLAVIAVLGILTFVPLKFVHPFRVVHLRVPTLLATAIWAAATFWLVFQSVPGISLAATAPLAFWAFWASSLYFLCLCAWRSFRKAAAA</sequence>
<dbReference type="InterPro" id="IPR026027">
    <property type="entry name" value="PcS"/>
</dbReference>
<dbReference type="InterPro" id="IPR043130">
    <property type="entry name" value="CDP-OH_PTrfase_TM_dom"/>
</dbReference>